<dbReference type="InterPro" id="IPR015422">
    <property type="entry name" value="PyrdxlP-dep_Trfase_small"/>
</dbReference>
<evidence type="ECO:0000313" key="3">
    <source>
        <dbReference type="EMBL" id="UUT36434.1"/>
    </source>
</evidence>
<dbReference type="Gene3D" id="3.90.1150.10">
    <property type="entry name" value="Aspartate Aminotransferase, domain 1"/>
    <property type="match status" value="1"/>
</dbReference>
<comment type="similarity">
    <text evidence="1">Belongs to the class-III pyridoxal-phosphate-dependent aminotransferase family.</text>
</comment>
<dbReference type="RefSeq" id="WP_259613092.1">
    <property type="nucleotide sequence ID" value="NZ_CP091139.2"/>
</dbReference>
<accession>A0ABY5NMT9</accession>
<organism evidence="3 4">
    <name type="scientific">Microbacterium elymi</name>
    <dbReference type="NCBI Taxonomy" id="2909587"/>
    <lineage>
        <taxon>Bacteria</taxon>
        <taxon>Bacillati</taxon>
        <taxon>Actinomycetota</taxon>
        <taxon>Actinomycetes</taxon>
        <taxon>Micrococcales</taxon>
        <taxon>Microbacteriaceae</taxon>
        <taxon>Microbacterium</taxon>
    </lineage>
</organism>
<reference evidence="3" key="1">
    <citation type="submission" date="2022-01" db="EMBL/GenBank/DDBJ databases">
        <title>Microbacterium eymi and Microbacterium rhizovicinus sp. nov., isolated from the rhizospheric soil of Elymus tsukushiensis, a plant native to the Dokdo Islands, Republic of Korea.</title>
        <authorList>
            <person name="Hwang Y.J."/>
        </authorList>
    </citation>
    <scope>NUCLEOTIDE SEQUENCE</scope>
    <source>
        <strain evidence="3">KUDC0405</strain>
    </source>
</reference>
<evidence type="ECO:0000256" key="2">
    <source>
        <dbReference type="ARBA" id="ARBA00022898"/>
    </source>
</evidence>
<gene>
    <name evidence="3" type="ORF">L2X98_26320</name>
</gene>
<dbReference type="Proteomes" id="UP001054811">
    <property type="component" value="Chromosome"/>
</dbReference>
<dbReference type="SUPFAM" id="SSF53383">
    <property type="entry name" value="PLP-dependent transferases"/>
    <property type="match status" value="1"/>
</dbReference>
<evidence type="ECO:0000313" key="4">
    <source>
        <dbReference type="Proteomes" id="UP001054811"/>
    </source>
</evidence>
<name>A0ABY5NMT9_9MICO</name>
<dbReference type="Gene3D" id="3.40.640.10">
    <property type="entry name" value="Type I PLP-dependent aspartate aminotransferase-like (Major domain)"/>
    <property type="match status" value="1"/>
</dbReference>
<evidence type="ECO:0000256" key="1">
    <source>
        <dbReference type="ARBA" id="ARBA00008954"/>
    </source>
</evidence>
<dbReference type="PANTHER" id="PTHR43094:SF1">
    <property type="entry name" value="AMINOTRANSFERASE CLASS-III"/>
    <property type="match status" value="1"/>
</dbReference>
<keyword evidence="2" id="KW-0663">Pyridoxal phosphate</keyword>
<sequence length="186" mass="19740">MQTGLGRCGTVFAAERWGLEPDLLLVGKGVTGGGQAVAGVLGTDEMMADSTTHLGGTYAWEPAACAGAIAGLDLLADGTVLANTCELERIALEEFRPLVDEIDQLGDARAIGAWACLEFVTGRGEIEPAPEFQHAVNLAAMRRGVFAISEASKSLYRMQPALTMEPELFRWSCQQITGAIREVARG</sequence>
<protein>
    <submittedName>
        <fullName evidence="3">Aminotransferase class III-fold pyridoxal phosphate-dependent enzyme</fullName>
    </submittedName>
</protein>
<dbReference type="GO" id="GO:0008483">
    <property type="term" value="F:transaminase activity"/>
    <property type="evidence" value="ECO:0007669"/>
    <property type="project" value="UniProtKB-KW"/>
</dbReference>
<keyword evidence="3" id="KW-0032">Aminotransferase</keyword>
<dbReference type="PANTHER" id="PTHR43094">
    <property type="entry name" value="AMINOTRANSFERASE"/>
    <property type="match status" value="1"/>
</dbReference>
<keyword evidence="3" id="KW-0808">Transferase</keyword>
<proteinExistence type="inferred from homology"/>
<dbReference type="Pfam" id="PF00202">
    <property type="entry name" value="Aminotran_3"/>
    <property type="match status" value="1"/>
</dbReference>
<dbReference type="InterPro" id="IPR005814">
    <property type="entry name" value="Aminotrans_3"/>
</dbReference>
<dbReference type="EMBL" id="CP091139">
    <property type="protein sequence ID" value="UUT36434.1"/>
    <property type="molecule type" value="Genomic_DNA"/>
</dbReference>
<dbReference type="InterPro" id="IPR015421">
    <property type="entry name" value="PyrdxlP-dep_Trfase_major"/>
</dbReference>
<dbReference type="InterPro" id="IPR015424">
    <property type="entry name" value="PyrdxlP-dep_Trfase"/>
</dbReference>
<keyword evidence="4" id="KW-1185">Reference proteome</keyword>